<dbReference type="Pfam" id="PF09349">
    <property type="entry name" value="OHCU_decarbox"/>
    <property type="match status" value="1"/>
</dbReference>
<evidence type="ECO:0000256" key="2">
    <source>
        <dbReference type="SAM" id="MobiDB-lite"/>
    </source>
</evidence>
<accession>A0AAN7H340</accession>
<evidence type="ECO:0000256" key="1">
    <source>
        <dbReference type="ARBA" id="ARBA00022631"/>
    </source>
</evidence>
<sequence>MSALTLPPIDSLQSLPDSSITAALDLLFEPSTDLHNLVLPSIKSTPFTSYDALITSVGEKLLELAAAATRPGVEQQKLHGILGAHPRLGASKPKQGTEEELSEQSKNEQKQLRGGDPEEAEKLRVLNEEYERKYPGLRYVVFVNGRGRGEIMEDMRRRIGEGNLKGEERGAIAAMCDIARDRAGKLLKA</sequence>
<proteinExistence type="predicted"/>
<feature type="compositionally biased region" description="Basic and acidic residues" evidence="2">
    <location>
        <begin position="103"/>
        <end position="120"/>
    </location>
</feature>
<evidence type="ECO:0000313" key="5">
    <source>
        <dbReference type="Proteomes" id="UP001301958"/>
    </source>
</evidence>
<evidence type="ECO:0000313" key="4">
    <source>
        <dbReference type="EMBL" id="KAK4227765.1"/>
    </source>
</evidence>
<feature type="domain" description="Oxo-4-hydroxy-4-carboxy-5-ureidoimidazoline decarboxylase" evidence="3">
    <location>
        <begin position="14"/>
        <end position="183"/>
    </location>
</feature>
<keyword evidence="1" id="KW-0659">Purine metabolism</keyword>
<dbReference type="SUPFAM" id="SSF158694">
    <property type="entry name" value="UraD-Like"/>
    <property type="match status" value="1"/>
</dbReference>
<dbReference type="PANTHER" id="PTHR37987:SF1">
    <property type="entry name" value="OXO-4-HYDROXY-4-CARBOXY-5-UREIDOIMIDAZOLINE DECARBOXYLASE DOMAIN-CONTAINING PROTEIN"/>
    <property type="match status" value="1"/>
</dbReference>
<reference evidence="4" key="2">
    <citation type="submission" date="2023-05" db="EMBL/GenBank/DDBJ databases">
        <authorList>
            <consortium name="Lawrence Berkeley National Laboratory"/>
            <person name="Steindorff A."/>
            <person name="Hensen N."/>
            <person name="Bonometti L."/>
            <person name="Westerberg I."/>
            <person name="Brannstrom I.O."/>
            <person name="Guillou S."/>
            <person name="Cros-Aarteil S."/>
            <person name="Calhoun S."/>
            <person name="Haridas S."/>
            <person name="Kuo A."/>
            <person name="Mondo S."/>
            <person name="Pangilinan J."/>
            <person name="Riley R."/>
            <person name="Labutti K."/>
            <person name="Andreopoulos B."/>
            <person name="Lipzen A."/>
            <person name="Chen C."/>
            <person name="Yanf M."/>
            <person name="Daum C."/>
            <person name="Ng V."/>
            <person name="Clum A."/>
            <person name="Ohm R."/>
            <person name="Martin F."/>
            <person name="Silar P."/>
            <person name="Natvig D."/>
            <person name="Lalanne C."/>
            <person name="Gautier V."/>
            <person name="Ament-Velasquez S.L."/>
            <person name="Kruys A."/>
            <person name="Hutchinson M.I."/>
            <person name="Powell A.J."/>
            <person name="Barry K."/>
            <person name="Miller A.N."/>
            <person name="Grigoriev I.V."/>
            <person name="Debuchy R."/>
            <person name="Gladieux P."/>
            <person name="Thoren M.H."/>
            <person name="Johannesson H."/>
        </authorList>
    </citation>
    <scope>NUCLEOTIDE SEQUENCE</scope>
    <source>
        <strain evidence="4">CBS 990.96</strain>
    </source>
</reference>
<dbReference type="InterPro" id="IPR018020">
    <property type="entry name" value="OHCU_decarboxylase"/>
</dbReference>
<dbReference type="Gene3D" id="1.10.3330.10">
    <property type="entry name" value="Oxo-4-hydroxy-4-carboxy-5-ureidoimidazoline decarboxylase"/>
    <property type="match status" value="1"/>
</dbReference>
<keyword evidence="5" id="KW-1185">Reference proteome</keyword>
<protein>
    <submittedName>
        <fullName evidence="4">Oxo-4-hydroxy-4-carboxy-5-ureidoimidazoline decarboxylase</fullName>
    </submittedName>
</protein>
<gene>
    <name evidence="4" type="ORF">QBC38DRAFT_363488</name>
</gene>
<dbReference type="Proteomes" id="UP001301958">
    <property type="component" value="Unassembled WGS sequence"/>
</dbReference>
<dbReference type="EMBL" id="MU865327">
    <property type="protein sequence ID" value="KAK4227765.1"/>
    <property type="molecule type" value="Genomic_DNA"/>
</dbReference>
<evidence type="ECO:0000259" key="3">
    <source>
        <dbReference type="Pfam" id="PF09349"/>
    </source>
</evidence>
<organism evidence="4 5">
    <name type="scientific">Podospora fimiseda</name>
    <dbReference type="NCBI Taxonomy" id="252190"/>
    <lineage>
        <taxon>Eukaryota</taxon>
        <taxon>Fungi</taxon>
        <taxon>Dikarya</taxon>
        <taxon>Ascomycota</taxon>
        <taxon>Pezizomycotina</taxon>
        <taxon>Sordariomycetes</taxon>
        <taxon>Sordariomycetidae</taxon>
        <taxon>Sordariales</taxon>
        <taxon>Podosporaceae</taxon>
        <taxon>Podospora</taxon>
    </lineage>
</organism>
<dbReference type="PANTHER" id="PTHR37987">
    <property type="entry name" value="CHROMOSOME 9, WHOLE GENOME SHOTGUN SEQUENCE"/>
    <property type="match status" value="1"/>
</dbReference>
<reference evidence="4" key="1">
    <citation type="journal article" date="2023" name="Mol. Phylogenet. Evol.">
        <title>Genome-scale phylogeny and comparative genomics of the fungal order Sordariales.</title>
        <authorList>
            <person name="Hensen N."/>
            <person name="Bonometti L."/>
            <person name="Westerberg I."/>
            <person name="Brannstrom I.O."/>
            <person name="Guillou S."/>
            <person name="Cros-Aarteil S."/>
            <person name="Calhoun S."/>
            <person name="Haridas S."/>
            <person name="Kuo A."/>
            <person name="Mondo S."/>
            <person name="Pangilinan J."/>
            <person name="Riley R."/>
            <person name="LaButti K."/>
            <person name="Andreopoulos B."/>
            <person name="Lipzen A."/>
            <person name="Chen C."/>
            <person name="Yan M."/>
            <person name="Daum C."/>
            <person name="Ng V."/>
            <person name="Clum A."/>
            <person name="Steindorff A."/>
            <person name="Ohm R.A."/>
            <person name="Martin F."/>
            <person name="Silar P."/>
            <person name="Natvig D.O."/>
            <person name="Lalanne C."/>
            <person name="Gautier V."/>
            <person name="Ament-Velasquez S.L."/>
            <person name="Kruys A."/>
            <person name="Hutchinson M.I."/>
            <person name="Powell A.J."/>
            <person name="Barry K."/>
            <person name="Miller A.N."/>
            <person name="Grigoriev I.V."/>
            <person name="Debuchy R."/>
            <person name="Gladieux P."/>
            <person name="Hiltunen Thoren M."/>
            <person name="Johannesson H."/>
        </authorList>
    </citation>
    <scope>NUCLEOTIDE SEQUENCE</scope>
    <source>
        <strain evidence="4">CBS 990.96</strain>
    </source>
</reference>
<comment type="caution">
    <text evidence="4">The sequence shown here is derived from an EMBL/GenBank/DDBJ whole genome shotgun (WGS) entry which is preliminary data.</text>
</comment>
<name>A0AAN7H340_9PEZI</name>
<feature type="region of interest" description="Disordered" evidence="2">
    <location>
        <begin position="80"/>
        <end position="120"/>
    </location>
</feature>
<dbReference type="AlphaFoldDB" id="A0AAN7H340"/>
<dbReference type="GO" id="GO:0006144">
    <property type="term" value="P:purine nucleobase metabolic process"/>
    <property type="evidence" value="ECO:0007669"/>
    <property type="project" value="UniProtKB-KW"/>
</dbReference>
<dbReference type="InterPro" id="IPR036778">
    <property type="entry name" value="OHCU_decarboxylase_sf"/>
</dbReference>